<sequence>MYKSTEQMSTKKKKDIDLSRIIAVSVTDIVRHSLNPKFRQTYFDTIGVTNTTDAQNLLETRLLNLLDLNKMREEKLINNEKTFIENYMASKILRSTDKINTHKYSEMVSLIKHLLKIDSKLDEQITKTNDFISTNILSCNTLNNVESAFEN</sequence>
<dbReference type="EMBL" id="GGMS01011021">
    <property type="protein sequence ID" value="MBY80224.1"/>
    <property type="molecule type" value="Transcribed_RNA"/>
</dbReference>
<accession>A0A2S2QR90</accession>
<gene>
    <name evidence="1" type="ORF">g.26</name>
</gene>
<name>A0A2S2QR90_9HEMI</name>
<proteinExistence type="predicted"/>
<reference evidence="1" key="1">
    <citation type="submission" date="2018-04" db="EMBL/GenBank/DDBJ databases">
        <title>Transcriptome assembly of Sipha flava.</title>
        <authorList>
            <person name="Scully E.D."/>
            <person name="Geib S.M."/>
            <person name="Palmer N.A."/>
            <person name="Koch K."/>
            <person name="Bradshaw J."/>
            <person name="Heng-Moss T."/>
            <person name="Sarath G."/>
        </authorList>
    </citation>
    <scope>NUCLEOTIDE SEQUENCE</scope>
</reference>
<evidence type="ECO:0000313" key="1">
    <source>
        <dbReference type="EMBL" id="MBY80224.1"/>
    </source>
</evidence>
<organism evidence="1">
    <name type="scientific">Sipha flava</name>
    <name type="common">yellow sugarcane aphid</name>
    <dbReference type="NCBI Taxonomy" id="143950"/>
    <lineage>
        <taxon>Eukaryota</taxon>
        <taxon>Metazoa</taxon>
        <taxon>Ecdysozoa</taxon>
        <taxon>Arthropoda</taxon>
        <taxon>Hexapoda</taxon>
        <taxon>Insecta</taxon>
        <taxon>Pterygota</taxon>
        <taxon>Neoptera</taxon>
        <taxon>Paraneoptera</taxon>
        <taxon>Hemiptera</taxon>
        <taxon>Sternorrhyncha</taxon>
        <taxon>Aphidomorpha</taxon>
        <taxon>Aphidoidea</taxon>
        <taxon>Aphididae</taxon>
        <taxon>Sipha</taxon>
    </lineage>
</organism>
<protein>
    <submittedName>
        <fullName evidence="1">Uncharacterized protein</fullName>
    </submittedName>
</protein>
<dbReference type="AlphaFoldDB" id="A0A2S2QR90"/>